<dbReference type="Proteomes" id="UP001162802">
    <property type="component" value="Unassembled WGS sequence"/>
</dbReference>
<evidence type="ECO:0008006" key="3">
    <source>
        <dbReference type="Google" id="ProtNLM"/>
    </source>
</evidence>
<reference evidence="1" key="1">
    <citation type="submission" date="2022-03" db="EMBL/GenBank/DDBJ databases">
        <title>Identification of a novel bacterium isolated from mangrove sediments.</title>
        <authorList>
            <person name="Pan X."/>
        </authorList>
    </citation>
    <scope>NUCLEOTIDE SEQUENCE</scope>
    <source>
        <strain evidence="1">B2637</strain>
    </source>
</reference>
<dbReference type="EMBL" id="JALHAT010000004">
    <property type="protein sequence ID" value="MCJ1960049.1"/>
    <property type="molecule type" value="Genomic_DNA"/>
</dbReference>
<protein>
    <recommendedName>
        <fullName evidence="3">DUF937 domain-containing protein</fullName>
    </recommendedName>
</protein>
<proteinExistence type="predicted"/>
<organism evidence="1 2">
    <name type="scientific">Novosphingobium mangrovi</name>
    <name type="common">ex Hu et al. 2023</name>
    <dbReference type="NCBI Taxonomy" id="2930094"/>
    <lineage>
        <taxon>Bacteria</taxon>
        <taxon>Pseudomonadati</taxon>
        <taxon>Pseudomonadota</taxon>
        <taxon>Alphaproteobacteria</taxon>
        <taxon>Sphingomonadales</taxon>
        <taxon>Sphingomonadaceae</taxon>
        <taxon>Novosphingobium</taxon>
    </lineage>
</organism>
<evidence type="ECO:0000313" key="2">
    <source>
        <dbReference type="Proteomes" id="UP001162802"/>
    </source>
</evidence>
<dbReference type="RefSeq" id="WP_226636906.1">
    <property type="nucleotide sequence ID" value="NZ_JALHAT010000004.1"/>
</dbReference>
<name>A0ABT0AA36_9SPHN</name>
<evidence type="ECO:0000313" key="1">
    <source>
        <dbReference type="EMBL" id="MCJ1960049.1"/>
    </source>
</evidence>
<sequence length="116" mass="11689">MGLLDGVLGQMGGNVDVANLAGQLGIRPEMAEKAVAALGQAHQQPGDTAELAAGRTGLDVATIQQIITAIGGESALARFAGEIVSNPQVMALLDRDGDGDAMDDIAGFASGLFGRK</sequence>
<gene>
    <name evidence="1" type="ORF">MTR65_05120</name>
</gene>
<keyword evidence="2" id="KW-1185">Reference proteome</keyword>
<accession>A0ABT0AA36</accession>
<comment type="caution">
    <text evidence="1">The sequence shown here is derived from an EMBL/GenBank/DDBJ whole genome shotgun (WGS) entry which is preliminary data.</text>
</comment>